<evidence type="ECO:0000313" key="1">
    <source>
        <dbReference type="EMBL" id="ANP85982.1"/>
    </source>
</evidence>
<sequence length="106" mass="11707">MANSASPPIPSPQEMIDAYRRLADDLERFAVLGPKSIVSSATISDWVIAKRAVPVLVGTITGHPNIKSGNAGFTTEIVFWDERQNLARTFNRWYRLGRPLEGGPNQ</sequence>
<dbReference type="OrthoDB" id="7870532at2"/>
<reference evidence="1 2" key="1">
    <citation type="submission" date="2016-06" db="EMBL/GenBank/DDBJ databases">
        <title>Microsymbionts genomes from the relict species Vavilovia formosa.</title>
        <authorList>
            <person name="Chirak E."/>
            <person name="Kimeklis A."/>
            <person name="Andronov E."/>
        </authorList>
    </citation>
    <scope>NUCLEOTIDE SEQUENCE [LARGE SCALE GENOMIC DNA]</scope>
    <source>
        <strain evidence="1 2">Vaf10</strain>
    </source>
</reference>
<dbReference type="AlphaFoldDB" id="A0A1B1C867"/>
<gene>
    <name evidence="1" type="ORF">BA011_09725</name>
</gene>
<dbReference type="EMBL" id="CP016286">
    <property type="protein sequence ID" value="ANP85982.1"/>
    <property type="molecule type" value="Genomic_DNA"/>
</dbReference>
<name>A0A1B1C867_RHILE</name>
<dbReference type="RefSeq" id="WP_065280291.1">
    <property type="nucleotide sequence ID" value="NZ_CP016286.1"/>
</dbReference>
<accession>A0A1B1C867</accession>
<protein>
    <submittedName>
        <fullName evidence="1">Uncharacterized protein</fullName>
    </submittedName>
</protein>
<proteinExistence type="predicted"/>
<evidence type="ECO:0000313" key="2">
    <source>
        <dbReference type="Proteomes" id="UP000092691"/>
    </source>
</evidence>
<organism evidence="1 2">
    <name type="scientific">Rhizobium leguminosarum</name>
    <dbReference type="NCBI Taxonomy" id="384"/>
    <lineage>
        <taxon>Bacteria</taxon>
        <taxon>Pseudomonadati</taxon>
        <taxon>Pseudomonadota</taxon>
        <taxon>Alphaproteobacteria</taxon>
        <taxon>Hyphomicrobiales</taxon>
        <taxon>Rhizobiaceae</taxon>
        <taxon>Rhizobium/Agrobacterium group</taxon>
        <taxon>Rhizobium</taxon>
    </lineage>
</organism>
<dbReference type="Proteomes" id="UP000092691">
    <property type="component" value="Chromosome"/>
</dbReference>